<comment type="similarity">
    <text evidence="2">Belongs to the histidine acid phosphatase family.</text>
</comment>
<feature type="chain" id="PRO_5032549367" description="Lysophosphatidic acid phosphatase type 6" evidence="7">
    <location>
        <begin position="25"/>
        <end position="411"/>
    </location>
</feature>
<name>A0A852H8P2_9PASS</name>
<dbReference type="FunFam" id="3.40.50.1240:FF:000030">
    <property type="entry name" value="Lysophosphatidic acid phosphatase type 6"/>
    <property type="match status" value="1"/>
</dbReference>
<comment type="catalytic activity">
    <reaction evidence="1">
        <text>1-(9Z-octadecenoyl)-sn-glycero-3-phosphate + H2O = 1-(9Z-octadecenoyl)-sn-glycerol + phosphate</text>
        <dbReference type="Rhea" id="RHEA:39835"/>
        <dbReference type="ChEBI" id="CHEBI:15377"/>
        <dbReference type="ChEBI" id="CHEBI:43474"/>
        <dbReference type="ChEBI" id="CHEBI:74544"/>
        <dbReference type="ChEBI" id="CHEBI:75757"/>
    </reaction>
    <physiologicalReaction direction="left-to-right" evidence="1">
        <dbReference type="Rhea" id="RHEA:39836"/>
    </physiologicalReaction>
</comment>
<feature type="non-terminal residue" evidence="8">
    <location>
        <position position="411"/>
    </location>
</feature>
<evidence type="ECO:0000256" key="1">
    <source>
        <dbReference type="ARBA" id="ARBA00000235"/>
    </source>
</evidence>
<dbReference type="InterPro" id="IPR033379">
    <property type="entry name" value="Acid_Pase_AS"/>
</dbReference>
<dbReference type="InterPro" id="IPR050645">
    <property type="entry name" value="Histidine_acid_phosphatase"/>
</dbReference>
<proteinExistence type="inferred from homology"/>
<gene>
    <name evidence="8" type="primary">Acp6</name>
    <name evidence="8" type="ORF">NICCHL_R05616</name>
</gene>
<evidence type="ECO:0000256" key="6">
    <source>
        <dbReference type="ARBA" id="ARBA00071693"/>
    </source>
</evidence>
<evidence type="ECO:0000256" key="5">
    <source>
        <dbReference type="ARBA" id="ARBA00053526"/>
    </source>
</evidence>
<feature type="signal peptide" evidence="7">
    <location>
        <begin position="1"/>
        <end position="24"/>
    </location>
</feature>
<accession>A0A852H8P2</accession>
<dbReference type="OrthoDB" id="10257284at2759"/>
<keyword evidence="9" id="KW-1185">Reference proteome</keyword>
<dbReference type="InterPro" id="IPR029033">
    <property type="entry name" value="His_PPase_superfam"/>
</dbReference>
<keyword evidence="7" id="KW-0732">Signal</keyword>
<evidence type="ECO:0000256" key="7">
    <source>
        <dbReference type="SAM" id="SignalP"/>
    </source>
</evidence>
<dbReference type="Proteomes" id="UP000653383">
    <property type="component" value="Unassembled WGS sequence"/>
</dbReference>
<dbReference type="GO" id="GO:2001311">
    <property type="term" value="P:lysobisphosphatidic acid metabolic process"/>
    <property type="evidence" value="ECO:0007669"/>
    <property type="project" value="TreeGrafter"/>
</dbReference>
<sequence length="411" mass="46665">MGWGVRLWVLGGLAAWTQRRRAAAAGQDACESGNNRPRRDLRLRLVQVVFRHGARTPLRHIPGIEPAEWDRSLLDVPSKTKFDYVVTDLKGGPQPPSRLEEEHKKTILKGDVCAGQLTKVGMLQSFALGERLRRDYVEEAKFLSPAFKPAEVFIRSTNVCRNLESTRCLLAGLYQQQREGPVVIVTDNESSEILYPNCQSCPRLKQLTSDRSARAMYQPGISEDLENIKKRMGIGGDKSVDFFLLLDNIRAMKAHNMPVCPVLKNFQQTVERRSVDSMLFLLKDHCREVLKMNIGLLLNTLQKNIKAAVDPSNPAEEARKLFLYACHDSTLIPLMLALGTFDDKWPPYGADVTLELYQHRFSKEWFVRVSYCGEEQVVRGCDTGLCPLKEFLKVLSQYSVNSWEYNNLCSK</sequence>
<evidence type="ECO:0000256" key="3">
    <source>
        <dbReference type="ARBA" id="ARBA00012646"/>
    </source>
</evidence>
<organism evidence="8 9">
    <name type="scientific">Nicator chloris</name>
    <dbReference type="NCBI Taxonomy" id="237433"/>
    <lineage>
        <taxon>Eukaryota</taxon>
        <taxon>Metazoa</taxon>
        <taxon>Chordata</taxon>
        <taxon>Craniata</taxon>
        <taxon>Vertebrata</taxon>
        <taxon>Euteleostomi</taxon>
        <taxon>Archelosauria</taxon>
        <taxon>Archosauria</taxon>
        <taxon>Dinosauria</taxon>
        <taxon>Saurischia</taxon>
        <taxon>Theropoda</taxon>
        <taxon>Coelurosauria</taxon>
        <taxon>Aves</taxon>
        <taxon>Neognathae</taxon>
        <taxon>Neoaves</taxon>
        <taxon>Telluraves</taxon>
        <taxon>Australaves</taxon>
        <taxon>Passeriformes</taxon>
        <taxon>Sylvioidea</taxon>
        <taxon>Pycnonotidae</taxon>
        <taxon>Nicator</taxon>
    </lineage>
</organism>
<dbReference type="EC" id="3.1.3.2" evidence="3"/>
<evidence type="ECO:0000313" key="9">
    <source>
        <dbReference type="Proteomes" id="UP000653383"/>
    </source>
</evidence>
<evidence type="ECO:0000256" key="2">
    <source>
        <dbReference type="ARBA" id="ARBA00005375"/>
    </source>
</evidence>
<dbReference type="CDD" id="cd07061">
    <property type="entry name" value="HP_HAP_like"/>
    <property type="match status" value="1"/>
</dbReference>
<dbReference type="GO" id="GO:0005739">
    <property type="term" value="C:mitochondrion"/>
    <property type="evidence" value="ECO:0007669"/>
    <property type="project" value="TreeGrafter"/>
</dbReference>
<protein>
    <recommendedName>
        <fullName evidence="6">Lysophosphatidic acid phosphatase type 6</fullName>
        <ecNumber evidence="3">3.1.3.2</ecNumber>
    </recommendedName>
</protein>
<dbReference type="Pfam" id="PF00328">
    <property type="entry name" value="His_Phos_2"/>
    <property type="match status" value="1"/>
</dbReference>
<evidence type="ECO:0000256" key="4">
    <source>
        <dbReference type="ARBA" id="ARBA00033695"/>
    </source>
</evidence>
<comment type="caution">
    <text evidence="8">The sequence shown here is derived from an EMBL/GenBank/DDBJ whole genome shotgun (WGS) entry which is preliminary data.</text>
</comment>
<dbReference type="EMBL" id="WAAE01002671">
    <property type="protein sequence ID" value="NXX25472.1"/>
    <property type="molecule type" value="Genomic_DNA"/>
</dbReference>
<reference evidence="8" key="1">
    <citation type="submission" date="2020-02" db="EMBL/GenBank/DDBJ databases">
        <title>Bird 10,000 Genomes (B10K) Project - Family phase.</title>
        <authorList>
            <person name="Zhang G."/>
        </authorList>
    </citation>
    <scope>NUCLEOTIDE SEQUENCE</scope>
    <source>
        <strain evidence="8">B10K-DU-002-40</strain>
        <tissue evidence="8">Muscle</tissue>
    </source>
</reference>
<dbReference type="InterPro" id="IPR000560">
    <property type="entry name" value="His_Pase_clade-2"/>
</dbReference>
<dbReference type="PROSITE" id="PS00616">
    <property type="entry name" value="HIS_ACID_PHOSPHAT_1"/>
    <property type="match status" value="1"/>
</dbReference>
<dbReference type="GO" id="GO:0003993">
    <property type="term" value="F:acid phosphatase activity"/>
    <property type="evidence" value="ECO:0007669"/>
    <property type="project" value="UniProtKB-EC"/>
</dbReference>
<dbReference type="AlphaFoldDB" id="A0A852H8P2"/>
<dbReference type="SUPFAM" id="SSF53254">
    <property type="entry name" value="Phosphoglycerate mutase-like"/>
    <property type="match status" value="1"/>
</dbReference>
<dbReference type="Gene3D" id="3.40.50.1240">
    <property type="entry name" value="Phosphoglycerate mutase-like"/>
    <property type="match status" value="1"/>
</dbReference>
<feature type="non-terminal residue" evidence="8">
    <location>
        <position position="1"/>
    </location>
</feature>
<dbReference type="GO" id="GO:0052642">
    <property type="term" value="F:lysophosphatidic acid phosphatase activity"/>
    <property type="evidence" value="ECO:0007669"/>
    <property type="project" value="TreeGrafter"/>
</dbReference>
<evidence type="ECO:0000313" key="8">
    <source>
        <dbReference type="EMBL" id="NXX25472.1"/>
    </source>
</evidence>
<comment type="function">
    <text evidence="5">Hydrolyzes lysophosphatidic acid (LPA) containing a medium length fatty acid chain to the corresponding monoacylglycerol. Has highest activity with lysophosphatidic acid containing myristate (C14:0), monounsaturated oleate (C18:1) or palmitate (C16:0), and lower activity with C18:0 and C6:0 lysophosphatidic acid.</text>
</comment>
<dbReference type="PANTHER" id="PTHR11567">
    <property type="entry name" value="ACID PHOSPHATASE-RELATED"/>
    <property type="match status" value="1"/>
</dbReference>
<dbReference type="PANTHER" id="PTHR11567:SF202">
    <property type="entry name" value="LYSOPHOSPHATIDIC ACID PHOSPHATASE TYPE 6"/>
    <property type="match status" value="1"/>
</dbReference>
<comment type="catalytic activity">
    <reaction evidence="4">
        <text>a phosphate monoester + H2O = an alcohol + phosphate</text>
        <dbReference type="Rhea" id="RHEA:15017"/>
        <dbReference type="ChEBI" id="CHEBI:15377"/>
        <dbReference type="ChEBI" id="CHEBI:30879"/>
        <dbReference type="ChEBI" id="CHEBI:43474"/>
        <dbReference type="ChEBI" id="CHEBI:67140"/>
        <dbReference type="EC" id="3.1.3.2"/>
    </reaction>
    <physiologicalReaction direction="left-to-right" evidence="4">
        <dbReference type="Rhea" id="RHEA:15018"/>
    </physiologicalReaction>
</comment>